<organism evidence="2 3">
    <name type="scientific">Xanthobacter autotrophicus (strain ATCC BAA-1158 / Py2)</name>
    <dbReference type="NCBI Taxonomy" id="78245"/>
    <lineage>
        <taxon>Bacteria</taxon>
        <taxon>Pseudomonadati</taxon>
        <taxon>Pseudomonadota</taxon>
        <taxon>Alphaproteobacteria</taxon>
        <taxon>Hyphomicrobiales</taxon>
        <taxon>Xanthobacteraceae</taxon>
        <taxon>Xanthobacter</taxon>
    </lineage>
</organism>
<feature type="compositionally biased region" description="Basic and acidic residues" evidence="1">
    <location>
        <begin position="104"/>
        <end position="122"/>
    </location>
</feature>
<dbReference type="EMBL" id="CP000781">
    <property type="protein sequence ID" value="ABS69585.1"/>
    <property type="molecule type" value="Genomic_DNA"/>
</dbReference>
<proteinExistence type="predicted"/>
<accession>A7INJ1</accession>
<sequence>MDTDNRRRSAPDLQFPPGEPGGKDQTNAIGGQRPPLDGEVSPREAPTPKSKAAVSQRKSGGIDRNEPQGLPGRPVGGDEEGGDPEQSAKPFPCERSGNLGRPNPNEDKDSNVEQLKAKDRVAHANSEWPNEAQGAERVDPTGETRAGERH</sequence>
<dbReference type="AlphaFoldDB" id="A7INJ1"/>
<name>A7INJ1_XANP2</name>
<feature type="compositionally biased region" description="Basic and acidic residues" evidence="1">
    <location>
        <begin position="1"/>
        <end position="10"/>
    </location>
</feature>
<gene>
    <name evidence="2" type="ordered locus">Xaut_4364</name>
</gene>
<evidence type="ECO:0000313" key="3">
    <source>
        <dbReference type="Proteomes" id="UP000002417"/>
    </source>
</evidence>
<evidence type="ECO:0000256" key="1">
    <source>
        <dbReference type="SAM" id="MobiDB-lite"/>
    </source>
</evidence>
<dbReference type="KEGG" id="xau:Xaut_4364"/>
<reference evidence="2 3" key="1">
    <citation type="submission" date="2007-07" db="EMBL/GenBank/DDBJ databases">
        <title>Complete sequence of chromosome of Xanthobacter autotrophicus Py2.</title>
        <authorList>
            <consortium name="US DOE Joint Genome Institute"/>
            <person name="Copeland A."/>
            <person name="Lucas S."/>
            <person name="Lapidus A."/>
            <person name="Barry K."/>
            <person name="Glavina del Rio T."/>
            <person name="Hammon N."/>
            <person name="Israni S."/>
            <person name="Dalin E."/>
            <person name="Tice H."/>
            <person name="Pitluck S."/>
            <person name="Sims D."/>
            <person name="Brettin T."/>
            <person name="Bruce D."/>
            <person name="Detter J.C."/>
            <person name="Han C."/>
            <person name="Tapia R."/>
            <person name="Brainard J."/>
            <person name="Schmutz J."/>
            <person name="Larimer F."/>
            <person name="Land M."/>
            <person name="Hauser L."/>
            <person name="Kyrpides N."/>
            <person name="Kim E."/>
            <person name="Ensigns S.A."/>
            <person name="Richardson P."/>
        </authorList>
    </citation>
    <scope>NUCLEOTIDE SEQUENCE [LARGE SCALE GENOMIC DNA]</scope>
    <source>
        <strain evidence="3">ATCC BAA-1158 / Py2</strain>
    </source>
</reference>
<evidence type="ECO:0000313" key="2">
    <source>
        <dbReference type="EMBL" id="ABS69585.1"/>
    </source>
</evidence>
<feature type="region of interest" description="Disordered" evidence="1">
    <location>
        <begin position="1"/>
        <end position="150"/>
    </location>
</feature>
<feature type="compositionally biased region" description="Basic and acidic residues" evidence="1">
    <location>
        <begin position="134"/>
        <end position="150"/>
    </location>
</feature>
<protein>
    <submittedName>
        <fullName evidence="2">Uncharacterized protein</fullName>
    </submittedName>
</protein>
<dbReference type="HOGENOM" id="CLU_1739805_0_0_5"/>
<dbReference type="Proteomes" id="UP000002417">
    <property type="component" value="Chromosome"/>
</dbReference>
<keyword evidence="3" id="KW-1185">Reference proteome</keyword>